<name>A0A0A9GBB0_ARUDO</name>
<keyword evidence="2" id="KW-1133">Transmembrane helix</keyword>
<feature type="region of interest" description="Disordered" evidence="1">
    <location>
        <begin position="1"/>
        <end position="30"/>
    </location>
</feature>
<feature type="transmembrane region" description="Helical" evidence="2">
    <location>
        <begin position="89"/>
        <end position="105"/>
    </location>
</feature>
<keyword evidence="2" id="KW-0812">Transmembrane</keyword>
<reference evidence="3" key="1">
    <citation type="submission" date="2014-09" db="EMBL/GenBank/DDBJ databases">
        <authorList>
            <person name="Magalhaes I.L.F."/>
            <person name="Oliveira U."/>
            <person name="Santos F.R."/>
            <person name="Vidigal T.H.D.A."/>
            <person name="Brescovit A.D."/>
            <person name="Santos A.J."/>
        </authorList>
    </citation>
    <scope>NUCLEOTIDE SEQUENCE</scope>
    <source>
        <tissue evidence="3">Shoot tissue taken approximately 20 cm above the soil surface</tissue>
    </source>
</reference>
<feature type="transmembrane region" description="Helical" evidence="2">
    <location>
        <begin position="49"/>
        <end position="69"/>
    </location>
</feature>
<evidence type="ECO:0000256" key="1">
    <source>
        <dbReference type="SAM" id="MobiDB-lite"/>
    </source>
</evidence>
<organism evidence="3">
    <name type="scientific">Arundo donax</name>
    <name type="common">Giant reed</name>
    <name type="synonym">Donax arundinaceus</name>
    <dbReference type="NCBI Taxonomy" id="35708"/>
    <lineage>
        <taxon>Eukaryota</taxon>
        <taxon>Viridiplantae</taxon>
        <taxon>Streptophyta</taxon>
        <taxon>Embryophyta</taxon>
        <taxon>Tracheophyta</taxon>
        <taxon>Spermatophyta</taxon>
        <taxon>Magnoliopsida</taxon>
        <taxon>Liliopsida</taxon>
        <taxon>Poales</taxon>
        <taxon>Poaceae</taxon>
        <taxon>PACMAD clade</taxon>
        <taxon>Arundinoideae</taxon>
        <taxon>Arundineae</taxon>
        <taxon>Arundo</taxon>
    </lineage>
</organism>
<accession>A0A0A9GBB0</accession>
<evidence type="ECO:0000256" key="2">
    <source>
        <dbReference type="SAM" id="Phobius"/>
    </source>
</evidence>
<dbReference type="AlphaFoldDB" id="A0A0A9GBB0"/>
<dbReference type="EMBL" id="GBRH01176129">
    <property type="protein sequence ID" value="JAE21767.1"/>
    <property type="molecule type" value="Transcribed_RNA"/>
</dbReference>
<reference evidence="3" key="2">
    <citation type="journal article" date="2015" name="Data Brief">
        <title>Shoot transcriptome of the giant reed, Arundo donax.</title>
        <authorList>
            <person name="Barrero R.A."/>
            <person name="Guerrero F.D."/>
            <person name="Moolhuijzen P."/>
            <person name="Goolsby J.A."/>
            <person name="Tidwell J."/>
            <person name="Bellgard S.E."/>
            <person name="Bellgard M.I."/>
        </authorList>
    </citation>
    <scope>NUCLEOTIDE SEQUENCE</scope>
    <source>
        <tissue evidence="3">Shoot tissue taken approximately 20 cm above the soil surface</tissue>
    </source>
</reference>
<evidence type="ECO:0000313" key="3">
    <source>
        <dbReference type="EMBL" id="JAE21767.1"/>
    </source>
</evidence>
<keyword evidence="2" id="KW-0472">Membrane</keyword>
<protein>
    <submittedName>
        <fullName evidence="3">Uncharacterized protein</fullName>
    </submittedName>
</protein>
<proteinExistence type="predicted"/>
<sequence length="132" mass="14838">MDSSEPSSPSPSLPHPRDHENLVPYSNPAFPACPLEPEKYRTRRHRHRIITQHSMMGLLLCAPSFLPLISDPNSYCPLVSTALSTHKGLRQFLIFLMFFNAQIVARRRRSGRGLQTLQCRRGARLRSCGGAG</sequence>